<evidence type="ECO:0000313" key="4">
    <source>
        <dbReference type="Proteomes" id="UP000225889"/>
    </source>
</evidence>
<dbReference type="AlphaFoldDB" id="A0A2G3DXT2"/>
<reference evidence="1" key="1">
    <citation type="submission" date="2017-10" db="EMBL/GenBank/DDBJ databases">
        <title>Resolving the taxonomy of Roseburia spp., Eubacterium rectale and Agathobacter spp. through phylogenomic analysis.</title>
        <authorList>
            <person name="Sheridan P.O."/>
            <person name="Walker A.W."/>
            <person name="Duncan S.H."/>
            <person name="Scott K.P."/>
            <person name="Toole P.W.O."/>
            <person name="Luis P."/>
            <person name="Flint H.J."/>
        </authorList>
    </citation>
    <scope>NUCLEOTIDE SEQUENCE [LARGE SCALE GENOMIC DNA]</scope>
    <source>
        <strain evidence="2">JK10</strain>
        <strain evidence="1">JK626</strain>
    </source>
</reference>
<dbReference type="Gene3D" id="1.10.1270.10">
    <property type="entry name" value="TrpR-like"/>
    <property type="match status" value="1"/>
</dbReference>
<accession>A0A2G3DXT2</accession>
<proteinExistence type="predicted"/>
<reference evidence="1" key="2">
    <citation type="submission" date="2017-10" db="EMBL/GenBank/DDBJ databases">
        <authorList>
            <person name="Banno H."/>
            <person name="Chua N.-H."/>
        </authorList>
    </citation>
    <scope>NUCLEOTIDE SEQUENCE [LARGE SCALE GENOMIC DNA]</scope>
    <source>
        <strain evidence="2">JK10</strain>
        <strain evidence="1">JK626</strain>
    </source>
</reference>
<sequence length="96" mass="11048">MNKKLETAEMDELLRAILSLETVEEAYEFFEDLCTVNEMVAMKQRFEVAKMLREERTYQDIADETGASSATISRVNRALNYGNDGYDLVLNRISND</sequence>
<protein>
    <submittedName>
        <fullName evidence="1">TrpR YerC/YecD</fullName>
    </submittedName>
</protein>
<dbReference type="GO" id="GO:0003700">
    <property type="term" value="F:DNA-binding transcription factor activity"/>
    <property type="evidence" value="ECO:0007669"/>
    <property type="project" value="InterPro"/>
</dbReference>
<evidence type="ECO:0000313" key="3">
    <source>
        <dbReference type="Proteomes" id="UP000224317"/>
    </source>
</evidence>
<dbReference type="InterPro" id="IPR010921">
    <property type="entry name" value="Trp_repressor/repl_initiator"/>
</dbReference>
<keyword evidence="3" id="KW-1185">Reference proteome</keyword>
<dbReference type="STRING" id="46206.SAMN02910377_00089"/>
<dbReference type="EMBL" id="PDYH01000042">
    <property type="protein sequence ID" value="PHU39695.1"/>
    <property type="molecule type" value="Genomic_DNA"/>
</dbReference>
<dbReference type="EMBL" id="PDYF01000008">
    <property type="protein sequence ID" value="PHU35846.1"/>
    <property type="molecule type" value="Genomic_DNA"/>
</dbReference>
<dbReference type="Proteomes" id="UP000225889">
    <property type="component" value="Unassembled WGS sequence"/>
</dbReference>
<dbReference type="Proteomes" id="UP000224317">
    <property type="component" value="Unassembled WGS sequence"/>
</dbReference>
<dbReference type="Pfam" id="PF01371">
    <property type="entry name" value="Trp_repressor"/>
    <property type="match status" value="1"/>
</dbReference>
<dbReference type="PANTHER" id="PTHR40080:SF1">
    <property type="entry name" value="TRPR-LIKE PROTEIN YERC_YECD"/>
    <property type="match status" value="1"/>
</dbReference>
<dbReference type="InterPro" id="IPR000831">
    <property type="entry name" value="Trp_repress"/>
</dbReference>
<evidence type="ECO:0000313" key="2">
    <source>
        <dbReference type="EMBL" id="PHU39695.1"/>
    </source>
</evidence>
<dbReference type="RefSeq" id="WP_090152473.1">
    <property type="nucleotide sequence ID" value="NZ_PDYF01000008.1"/>
</dbReference>
<dbReference type="InterPro" id="IPR038116">
    <property type="entry name" value="TrpR-like_sf"/>
</dbReference>
<name>A0A2G3DXT2_9FIRM</name>
<gene>
    <name evidence="2" type="ORF">CSX00_10305</name>
    <name evidence="1" type="ORF">CSX01_04360</name>
</gene>
<evidence type="ECO:0000313" key="1">
    <source>
        <dbReference type="EMBL" id="PHU35846.1"/>
    </source>
</evidence>
<dbReference type="PANTHER" id="PTHR40080">
    <property type="entry name" value="LMO1763 PROTEIN"/>
    <property type="match status" value="1"/>
</dbReference>
<organism evidence="1 4">
    <name type="scientific">Pseudobutyrivibrio ruminis</name>
    <dbReference type="NCBI Taxonomy" id="46206"/>
    <lineage>
        <taxon>Bacteria</taxon>
        <taxon>Bacillati</taxon>
        <taxon>Bacillota</taxon>
        <taxon>Clostridia</taxon>
        <taxon>Lachnospirales</taxon>
        <taxon>Lachnospiraceae</taxon>
        <taxon>Pseudobutyrivibrio</taxon>
    </lineage>
</organism>
<dbReference type="InterPro" id="IPR013368">
    <property type="entry name" value="YecD_YerC"/>
</dbReference>
<dbReference type="PIRSF" id="PIRSF012508">
    <property type="entry name" value="YerC"/>
    <property type="match status" value="1"/>
</dbReference>
<dbReference type="SUPFAM" id="SSF48295">
    <property type="entry name" value="TrpR-like"/>
    <property type="match status" value="1"/>
</dbReference>
<dbReference type="GO" id="GO:0043565">
    <property type="term" value="F:sequence-specific DNA binding"/>
    <property type="evidence" value="ECO:0007669"/>
    <property type="project" value="InterPro"/>
</dbReference>
<comment type="caution">
    <text evidence="1">The sequence shown here is derived from an EMBL/GenBank/DDBJ whole genome shotgun (WGS) entry which is preliminary data.</text>
</comment>
<dbReference type="NCBIfam" id="TIGR02531">
    <property type="entry name" value="yecD_yerC"/>
    <property type="match status" value="1"/>
</dbReference>